<dbReference type="InterPro" id="IPR029069">
    <property type="entry name" value="HotDog_dom_sf"/>
</dbReference>
<evidence type="ECO:0000259" key="2">
    <source>
        <dbReference type="Pfam" id="PF03061"/>
    </source>
</evidence>
<dbReference type="GO" id="GO:0016289">
    <property type="term" value="F:acyl-CoA hydrolase activity"/>
    <property type="evidence" value="ECO:0007669"/>
    <property type="project" value="UniProtKB-ARBA"/>
</dbReference>
<name>A0A2V3VYC1_9BACI</name>
<dbReference type="InterPro" id="IPR006683">
    <property type="entry name" value="Thioestr_dom"/>
</dbReference>
<evidence type="ECO:0000256" key="1">
    <source>
        <dbReference type="ARBA" id="ARBA00022801"/>
    </source>
</evidence>
<keyword evidence="4" id="KW-1185">Reference proteome</keyword>
<dbReference type="OrthoDB" id="2735402at2"/>
<dbReference type="Gene3D" id="3.10.129.10">
    <property type="entry name" value="Hotdog Thioesterase"/>
    <property type="match status" value="1"/>
</dbReference>
<organism evidence="3 4">
    <name type="scientific">Pseudogracilibacillus auburnensis</name>
    <dbReference type="NCBI Taxonomy" id="1494959"/>
    <lineage>
        <taxon>Bacteria</taxon>
        <taxon>Bacillati</taxon>
        <taxon>Bacillota</taxon>
        <taxon>Bacilli</taxon>
        <taxon>Bacillales</taxon>
        <taxon>Bacillaceae</taxon>
        <taxon>Pseudogracilibacillus</taxon>
    </lineage>
</organism>
<evidence type="ECO:0000313" key="4">
    <source>
        <dbReference type="Proteomes" id="UP000247978"/>
    </source>
</evidence>
<sequence length="140" mass="15384">MKEIYTITDLQKVANQMKNPPPCDETMQVMVTEAADGVAHGVWVVDHKFINGHGIVMGGFVSAAVDIMMAYAIASQLTDEEGFASIDLDTTFHRPTTEGEVEITAKVERRGKRISYLTAEVKQQNKLVANCVSSVLIIKQ</sequence>
<dbReference type="AlphaFoldDB" id="A0A2V3VYC1"/>
<protein>
    <submittedName>
        <fullName evidence="3">Uncharacterized protein (TIGR00369 family)</fullName>
    </submittedName>
</protein>
<dbReference type="InterPro" id="IPR003736">
    <property type="entry name" value="PAAI_dom"/>
</dbReference>
<dbReference type="PANTHER" id="PTHR42856:SF1">
    <property type="entry name" value="ACYL-COENZYME A THIOESTERASE PAAI"/>
    <property type="match status" value="1"/>
</dbReference>
<proteinExistence type="predicted"/>
<dbReference type="Pfam" id="PF03061">
    <property type="entry name" value="4HBT"/>
    <property type="match status" value="1"/>
</dbReference>
<accession>A0A2V3VYC1</accession>
<dbReference type="InterPro" id="IPR052723">
    <property type="entry name" value="Acyl-CoA_thioesterase_PaaI"/>
</dbReference>
<dbReference type="Proteomes" id="UP000247978">
    <property type="component" value="Unassembled WGS sequence"/>
</dbReference>
<feature type="domain" description="Thioesterase" evidence="2">
    <location>
        <begin position="53"/>
        <end position="126"/>
    </location>
</feature>
<reference evidence="3 4" key="1">
    <citation type="submission" date="2018-05" db="EMBL/GenBank/DDBJ databases">
        <title>Genomic Encyclopedia of Type Strains, Phase IV (KMG-IV): sequencing the most valuable type-strain genomes for metagenomic binning, comparative biology and taxonomic classification.</title>
        <authorList>
            <person name="Goeker M."/>
        </authorList>
    </citation>
    <scope>NUCLEOTIDE SEQUENCE [LARGE SCALE GENOMIC DNA]</scope>
    <source>
        <strain evidence="3 4">DSM 28556</strain>
    </source>
</reference>
<gene>
    <name evidence="3" type="ORF">DFR56_10953</name>
</gene>
<dbReference type="SUPFAM" id="SSF54637">
    <property type="entry name" value="Thioesterase/thiol ester dehydrase-isomerase"/>
    <property type="match status" value="1"/>
</dbReference>
<evidence type="ECO:0000313" key="3">
    <source>
        <dbReference type="EMBL" id="PXW85891.1"/>
    </source>
</evidence>
<dbReference type="NCBIfam" id="TIGR00369">
    <property type="entry name" value="unchar_dom_1"/>
    <property type="match status" value="1"/>
</dbReference>
<dbReference type="PANTHER" id="PTHR42856">
    <property type="entry name" value="ACYL-COENZYME A THIOESTERASE PAAI"/>
    <property type="match status" value="1"/>
</dbReference>
<dbReference type="CDD" id="cd03443">
    <property type="entry name" value="PaaI_thioesterase"/>
    <property type="match status" value="1"/>
</dbReference>
<dbReference type="RefSeq" id="WP_110395859.1">
    <property type="nucleotide sequence ID" value="NZ_JADIJL010000050.1"/>
</dbReference>
<keyword evidence="1" id="KW-0378">Hydrolase</keyword>
<comment type="caution">
    <text evidence="3">The sequence shown here is derived from an EMBL/GenBank/DDBJ whole genome shotgun (WGS) entry which is preliminary data.</text>
</comment>
<dbReference type="EMBL" id="QJJQ01000009">
    <property type="protein sequence ID" value="PXW85891.1"/>
    <property type="molecule type" value="Genomic_DNA"/>
</dbReference>